<keyword evidence="1" id="KW-0732">Signal</keyword>
<dbReference type="AlphaFoldDB" id="A0A5S3Z5C6"/>
<evidence type="ECO:0000313" key="3">
    <source>
        <dbReference type="Proteomes" id="UP000305874"/>
    </source>
</evidence>
<dbReference type="Proteomes" id="UP000305874">
    <property type="component" value="Unassembled WGS sequence"/>
</dbReference>
<dbReference type="EMBL" id="PNCG01000007">
    <property type="protein sequence ID" value="TMP87432.1"/>
    <property type="molecule type" value="Genomic_DNA"/>
</dbReference>
<comment type="caution">
    <text evidence="2">The sequence shown here is derived from an EMBL/GenBank/DDBJ whole genome shotgun (WGS) entry which is preliminary data.</text>
</comment>
<evidence type="ECO:0000313" key="2">
    <source>
        <dbReference type="EMBL" id="TMP87432.1"/>
    </source>
</evidence>
<evidence type="ECO:0000256" key="1">
    <source>
        <dbReference type="SAM" id="SignalP"/>
    </source>
</evidence>
<feature type="signal peptide" evidence="1">
    <location>
        <begin position="1"/>
        <end position="21"/>
    </location>
</feature>
<gene>
    <name evidence="2" type="ORF">CWC05_07995</name>
</gene>
<sequence>MMKYVKLATLAVAMCSASVYAQQQCQANAQVLKANYIQQQGVQEEQLFSLWRLHDQVAHQANSQGVVELWQRLSNQQVRPIRYFEHYQRGIEYQPGELKEGGQPVSWSQKYQLVHSDLLSQSPSRTQGEGCGQEQHFERQQNGYKMTLVWLPALQLVKQLVVAREDADHQDRWQQISRLTLQSYQLNPQQVQQQFAHWDRYQTTDYADVGDNEHDPFLAKMINQGFIEHGASGFYHSDGQAMSGGHHH</sequence>
<feature type="chain" id="PRO_5024396793" evidence="1">
    <location>
        <begin position="22"/>
        <end position="248"/>
    </location>
</feature>
<accession>A0A5S3Z5C6</accession>
<dbReference type="RefSeq" id="WP_138510082.1">
    <property type="nucleotide sequence ID" value="NZ_DJHQ01000028.1"/>
</dbReference>
<organism evidence="2 3">
    <name type="scientific">Pseudoalteromonas ruthenica</name>
    <dbReference type="NCBI Taxonomy" id="151081"/>
    <lineage>
        <taxon>Bacteria</taxon>
        <taxon>Pseudomonadati</taxon>
        <taxon>Pseudomonadota</taxon>
        <taxon>Gammaproteobacteria</taxon>
        <taxon>Alteromonadales</taxon>
        <taxon>Pseudoalteromonadaceae</taxon>
        <taxon>Pseudoalteromonas</taxon>
    </lineage>
</organism>
<dbReference type="STRING" id="151081.TW72_16070"/>
<reference evidence="3" key="2">
    <citation type="submission" date="2019-06" db="EMBL/GenBank/DDBJ databases">
        <title>Co-occurence of chitin degradation, pigmentation and bioactivity in marine Pseudoalteromonas.</title>
        <authorList>
            <person name="Sonnenschein E.C."/>
            <person name="Bech P.K."/>
        </authorList>
    </citation>
    <scope>NUCLEOTIDE SEQUENCE [LARGE SCALE GENOMIC DNA]</scope>
    <source>
        <strain evidence="3">S2897</strain>
    </source>
</reference>
<name>A0A5S3Z5C6_9GAMM</name>
<reference evidence="2 3" key="1">
    <citation type="submission" date="2017-12" db="EMBL/GenBank/DDBJ databases">
        <authorList>
            <person name="Paulsen S."/>
            <person name="Gram L.K."/>
        </authorList>
    </citation>
    <scope>NUCLEOTIDE SEQUENCE [LARGE SCALE GENOMIC DNA]</scope>
    <source>
        <strain evidence="2 3">S2897</strain>
    </source>
</reference>
<protein>
    <submittedName>
        <fullName evidence="2">Uncharacterized protein</fullName>
    </submittedName>
</protein>
<proteinExistence type="predicted"/>